<dbReference type="PRINTS" id="PR01576">
    <property type="entry name" value="PDEFORMYLASE"/>
</dbReference>
<keyword evidence="2 6" id="KW-0479">Metal-binding</keyword>
<feature type="active site" evidence="6">
    <location>
        <position position="161"/>
    </location>
</feature>
<dbReference type="EC" id="3.5.1.88" evidence="6"/>
<dbReference type="NCBIfam" id="NF001159">
    <property type="entry name" value="PRK00150.1-3"/>
    <property type="match status" value="1"/>
</dbReference>
<comment type="catalytic activity">
    <reaction evidence="6">
        <text>N-terminal N-formyl-L-methionyl-[peptide] + H2O = N-terminal L-methionyl-[peptide] + formate</text>
        <dbReference type="Rhea" id="RHEA:24420"/>
        <dbReference type="Rhea" id="RHEA-COMP:10639"/>
        <dbReference type="Rhea" id="RHEA-COMP:10640"/>
        <dbReference type="ChEBI" id="CHEBI:15377"/>
        <dbReference type="ChEBI" id="CHEBI:15740"/>
        <dbReference type="ChEBI" id="CHEBI:49298"/>
        <dbReference type="ChEBI" id="CHEBI:64731"/>
        <dbReference type="EC" id="3.5.1.88"/>
    </reaction>
</comment>
<gene>
    <name evidence="6 8" type="primary">def</name>
    <name evidence="8" type="ORF">O1R50_10320</name>
</gene>
<dbReference type="AlphaFoldDB" id="A0A9X3P792"/>
<feature type="binding site" evidence="6">
    <location>
        <position position="164"/>
    </location>
    <ligand>
        <name>Fe cation</name>
        <dbReference type="ChEBI" id="CHEBI:24875"/>
    </ligand>
</feature>
<evidence type="ECO:0000256" key="1">
    <source>
        <dbReference type="ARBA" id="ARBA00010759"/>
    </source>
</evidence>
<dbReference type="Proteomes" id="UP001146067">
    <property type="component" value="Unassembled WGS sequence"/>
</dbReference>
<dbReference type="InterPro" id="IPR023635">
    <property type="entry name" value="Peptide_deformylase"/>
</dbReference>
<dbReference type="Gene3D" id="3.90.45.10">
    <property type="entry name" value="Peptide deformylase"/>
    <property type="match status" value="1"/>
</dbReference>
<sequence>MTDHEQAPPVDRAADGRVPGELGRAHPITQYGEAVLHRACKPVEAFDDALAALVEDMFASMHAANGVGLAANQIGVDARVFVLDCEDADGVRTVAAVVNPVLHLPPAPRELMVDDEGCLSVPGAFEDTPRSTTAVVEGFDAHGEPVRIEGTGTLARCLQHEYDHLEGTVYVDRLPKKARNRALAEAGLR</sequence>
<name>A0A9X3P792_9ACTN</name>
<comment type="function">
    <text evidence="6">Removes the formyl group from the N-terminal Met of newly synthesized proteins. Requires at least a dipeptide for an efficient rate of reaction. N-terminal L-methionine is a prerequisite for activity but the enzyme has broad specificity at other positions.</text>
</comment>
<dbReference type="PIRSF" id="PIRSF004749">
    <property type="entry name" value="Pep_def"/>
    <property type="match status" value="1"/>
</dbReference>
<evidence type="ECO:0000256" key="5">
    <source>
        <dbReference type="ARBA" id="ARBA00023004"/>
    </source>
</evidence>
<comment type="cofactor">
    <cofactor evidence="6">
        <name>Fe(2+)</name>
        <dbReference type="ChEBI" id="CHEBI:29033"/>
    </cofactor>
    <text evidence="6">Binds 1 Fe(2+) ion.</text>
</comment>
<dbReference type="Pfam" id="PF01327">
    <property type="entry name" value="Pep_deformylase"/>
    <property type="match status" value="1"/>
</dbReference>
<organism evidence="8 9">
    <name type="scientific">Glycomyces luteolus</name>
    <dbReference type="NCBI Taxonomy" id="2670330"/>
    <lineage>
        <taxon>Bacteria</taxon>
        <taxon>Bacillati</taxon>
        <taxon>Actinomycetota</taxon>
        <taxon>Actinomycetes</taxon>
        <taxon>Glycomycetales</taxon>
        <taxon>Glycomycetaceae</taxon>
        <taxon>Glycomyces</taxon>
    </lineage>
</organism>
<dbReference type="NCBIfam" id="TIGR00079">
    <property type="entry name" value="pept_deformyl"/>
    <property type="match status" value="1"/>
</dbReference>
<evidence type="ECO:0000256" key="7">
    <source>
        <dbReference type="SAM" id="MobiDB-lite"/>
    </source>
</evidence>
<keyword evidence="9" id="KW-1185">Reference proteome</keyword>
<dbReference type="CDD" id="cd00487">
    <property type="entry name" value="Pep_deformylase"/>
    <property type="match status" value="1"/>
</dbReference>
<dbReference type="SUPFAM" id="SSF56420">
    <property type="entry name" value="Peptide deformylase"/>
    <property type="match status" value="1"/>
</dbReference>
<reference evidence="8" key="1">
    <citation type="submission" date="2022-12" db="EMBL/GenBank/DDBJ databases">
        <title>Gycomyces niveus sp.nov.,a novel actinomycete isolated from soil in Shouguan.</title>
        <authorList>
            <person name="Yang X."/>
        </authorList>
    </citation>
    <scope>NUCLEOTIDE SEQUENCE</scope>
    <source>
        <strain evidence="8">NEAU-A15</strain>
    </source>
</reference>
<dbReference type="HAMAP" id="MF_00163">
    <property type="entry name" value="Pep_deformylase"/>
    <property type="match status" value="1"/>
</dbReference>
<comment type="similarity">
    <text evidence="1 6">Belongs to the polypeptide deformylase family.</text>
</comment>
<dbReference type="GO" id="GO:0046872">
    <property type="term" value="F:metal ion binding"/>
    <property type="evidence" value="ECO:0007669"/>
    <property type="project" value="UniProtKB-KW"/>
</dbReference>
<dbReference type="RefSeq" id="WP_270109930.1">
    <property type="nucleotide sequence ID" value="NZ_JAPZVP010000007.1"/>
</dbReference>
<proteinExistence type="inferred from homology"/>
<evidence type="ECO:0000256" key="2">
    <source>
        <dbReference type="ARBA" id="ARBA00022723"/>
    </source>
</evidence>
<accession>A0A9X3P792</accession>
<keyword evidence="3 6" id="KW-0378">Hydrolase</keyword>
<evidence type="ECO:0000313" key="8">
    <source>
        <dbReference type="EMBL" id="MDA1360021.1"/>
    </source>
</evidence>
<evidence type="ECO:0000256" key="6">
    <source>
        <dbReference type="HAMAP-Rule" id="MF_00163"/>
    </source>
</evidence>
<keyword evidence="4 6" id="KW-0648">Protein biosynthesis</keyword>
<dbReference type="PANTHER" id="PTHR10458:SF2">
    <property type="entry name" value="PEPTIDE DEFORMYLASE, MITOCHONDRIAL"/>
    <property type="match status" value="1"/>
</dbReference>
<comment type="caution">
    <text evidence="8">The sequence shown here is derived from an EMBL/GenBank/DDBJ whole genome shotgun (WGS) entry which is preliminary data.</text>
</comment>
<feature type="binding site" evidence="6">
    <location>
        <position position="160"/>
    </location>
    <ligand>
        <name>Fe cation</name>
        <dbReference type="ChEBI" id="CHEBI:24875"/>
    </ligand>
</feature>
<evidence type="ECO:0000313" key="9">
    <source>
        <dbReference type="Proteomes" id="UP001146067"/>
    </source>
</evidence>
<evidence type="ECO:0000256" key="4">
    <source>
        <dbReference type="ARBA" id="ARBA00022917"/>
    </source>
</evidence>
<dbReference type="InterPro" id="IPR036821">
    <property type="entry name" value="Peptide_deformylase_sf"/>
</dbReference>
<dbReference type="EMBL" id="JAPZVP010000007">
    <property type="protein sequence ID" value="MDA1360021.1"/>
    <property type="molecule type" value="Genomic_DNA"/>
</dbReference>
<evidence type="ECO:0000256" key="3">
    <source>
        <dbReference type="ARBA" id="ARBA00022801"/>
    </source>
</evidence>
<feature type="binding site" evidence="6">
    <location>
        <position position="118"/>
    </location>
    <ligand>
        <name>Fe cation</name>
        <dbReference type="ChEBI" id="CHEBI:24875"/>
    </ligand>
</feature>
<keyword evidence="5 6" id="KW-0408">Iron</keyword>
<dbReference type="GO" id="GO:0042586">
    <property type="term" value="F:peptide deformylase activity"/>
    <property type="evidence" value="ECO:0007669"/>
    <property type="project" value="UniProtKB-UniRule"/>
</dbReference>
<dbReference type="PANTHER" id="PTHR10458">
    <property type="entry name" value="PEPTIDE DEFORMYLASE"/>
    <property type="match status" value="1"/>
</dbReference>
<protein>
    <recommendedName>
        <fullName evidence="6">Peptide deformylase</fullName>
        <shortName evidence="6">PDF</shortName>
        <ecNumber evidence="6">3.5.1.88</ecNumber>
    </recommendedName>
    <alternativeName>
        <fullName evidence="6">Polypeptide deformylase</fullName>
    </alternativeName>
</protein>
<feature type="region of interest" description="Disordered" evidence="7">
    <location>
        <begin position="1"/>
        <end position="23"/>
    </location>
</feature>
<dbReference type="GO" id="GO:0006412">
    <property type="term" value="P:translation"/>
    <property type="evidence" value="ECO:0007669"/>
    <property type="project" value="UniProtKB-UniRule"/>
</dbReference>